<feature type="region of interest" description="Disordered" evidence="2">
    <location>
        <begin position="1"/>
        <end position="46"/>
    </location>
</feature>
<proteinExistence type="predicted"/>
<accession>A0A1A8ZSY2</accession>
<protein>
    <submittedName>
        <fullName evidence="3">Uncharacterized protein</fullName>
    </submittedName>
</protein>
<feature type="region of interest" description="Disordered" evidence="2">
    <location>
        <begin position="489"/>
        <end position="633"/>
    </location>
</feature>
<feature type="compositionally biased region" description="Polar residues" evidence="2">
    <location>
        <begin position="535"/>
        <end position="575"/>
    </location>
</feature>
<dbReference type="PATRIC" id="fig|299146.4.peg.2874"/>
<feature type="compositionally biased region" description="Pro residues" evidence="2">
    <location>
        <begin position="601"/>
        <end position="612"/>
    </location>
</feature>
<evidence type="ECO:0000256" key="2">
    <source>
        <dbReference type="SAM" id="MobiDB-lite"/>
    </source>
</evidence>
<evidence type="ECO:0000313" key="3">
    <source>
        <dbReference type="EMBL" id="SBT46986.1"/>
    </source>
</evidence>
<feature type="compositionally biased region" description="Low complexity" evidence="2">
    <location>
        <begin position="504"/>
        <end position="527"/>
    </location>
</feature>
<dbReference type="RefSeq" id="WP_091195394.1">
    <property type="nucleotide sequence ID" value="NZ_LT594324.1"/>
</dbReference>
<gene>
    <name evidence="3" type="ORF">GA0070621_2773</name>
</gene>
<organism evidence="3 4">
    <name type="scientific">Micromonospora narathiwatensis</name>
    <dbReference type="NCBI Taxonomy" id="299146"/>
    <lineage>
        <taxon>Bacteria</taxon>
        <taxon>Bacillati</taxon>
        <taxon>Actinomycetota</taxon>
        <taxon>Actinomycetes</taxon>
        <taxon>Micromonosporales</taxon>
        <taxon>Micromonosporaceae</taxon>
        <taxon>Micromonospora</taxon>
    </lineage>
</organism>
<reference evidence="3 4" key="1">
    <citation type="submission" date="2016-06" db="EMBL/GenBank/DDBJ databases">
        <authorList>
            <person name="Kjaerup R.B."/>
            <person name="Dalgaard T.S."/>
            <person name="Juul-Madsen H.R."/>
        </authorList>
    </citation>
    <scope>NUCLEOTIDE SEQUENCE [LARGE SCALE GENOMIC DNA]</scope>
    <source>
        <strain evidence="3 4">DSM 45248</strain>
    </source>
</reference>
<feature type="coiled-coil region" evidence="1">
    <location>
        <begin position="296"/>
        <end position="323"/>
    </location>
</feature>
<sequence length="2141" mass="227277">MRSSEHSADHDTGDTPGMAAAAVEGAESSGQDGKSHTAGSALTEQESETLRRAKICRAAAGHLTQADLMSELPRLSGGDASWVRRQTKMRPNAPIAALARAVRTRLVRSDEKRIALILHDCLHYGVLSTHAASKLELAELAALLAGDIDGMNGLGDEPIYQSLLDAEEFGTTRTARVAAWASMVCMGHSADVAALAWLVADPPEEWSDAQRQVLADVWDSVRARTPDMPEKPMRFEDLVEVIIDADAVLHSDEFDDVDEPAGLEEPAAALPAVTDAPGGSPPAAVGAPAVESGVAAEPTERDMPSLQRELDDLEQLRSHVEDEVAPALAAAAAAGRLPAEAYVVAVTIYTRQLTSAFEAVARLTGNARPETLADARHAVEDALAAAQEADQATARLDRVRQLATLRAPEYVAAAVAQVAELAGSVDDTTAAETVAGLDALLEIVELDGRDPARAVGLGRLVSSAVPVAIPLLMFATTAGTLTYTPAAAERASAEPAGTEAADVPGPAEPAAETPPAAEAAADEAGTASVTDEQRATQLAASATDEQATSSAEHTETPSPAANLASTDEPSPQGTVTEEGAEASTHSEPDLEDILAGLNLTVPPPPTTPQPRHAPPEEITEPELSTAEPLAADAPDNSDACTIYADLLNHDQYALAYWLTTAEGAPASLRTANRLAAHAAAIKTSTGSNAAAFAAAVTDLDADAVRDMPATQMLIYGAAVRAGLLSPSAGAAGPLRDIATSIPRYGKAVDELHEALLTAIYSGVYLTPRSVDAVAEAAEADQVLQTLTAGAEELLATSRTIRYALATDLWQTWRAPDGYLGRPLSIVAAGQTAPDAVALVRDRVAELRSRATLEATIDRDTPRSSGKRSKRIESRAREKLLAWTGEVTELLSNWITAVENLTGPDAESWMSDPITDLRTRVVAVRNQAIAELGRRGDTGVKARDAVHEAGLRLLTDALDLLAGTAAVPAGPEVPADRLLGGPLSGAADLPLTGAGEPTRPITTDDVVTADRTALTGAAGWRAAYEQRAARHDHVGTQLLIEHVRALDPPLAAELATARDQAVAASTTALDTAITALVTQIDSDRLFGRVTVQEWTDLSTRVRAHQAGPRGTRRDYDVMFADLAAIEADRAAAVGRTIVAARAALDTTGMDPEDADRIQRRLDDGDLTTAAEYVETLASGRQLPGPRDDVDHLRRFFPAFCDVFAARQALSNGTHPLLRDLQLALPAGRVPSDPALAALLTDAGLNLAEVTRGKTVAERVEHWNRLAVSRSFDARIGSVKAVLEQVGFIFDKSTNPPVKRGQGGGRGSWLDLHGVRATAGKALIPAFGTAMSPSGDTLRLLAVWKTPTPAELVEMLRSEPTDRSIVLLYFGTLDATARRELARQFRSGRKLPPTAVIDDAVIAYVACQPAPGRDVTMSVTLPFTFSSPFTPDVPGVNVPQEMFYGRAEERDKVVDMMGPCVVYGGRQLGKSALLRAAEREFDDGTTRHAIYESIFHIGKSAPAEAVWTTLWPRLANKGIVPETVPAGDVAAALTGHVADWVTARPGRQLLLLLDESDSFLDADANAVSGMFPQVVQFKSLMELTHRAVKVVFAGLHQTARFERLANHPLAHFGEPVCVGPLAPQAAYDLLTRPLHALGFRFADTDQAARVLALANNQPALIQLFAARLLRNLQGAPVLGDAPPQIIVADDVEQVWADPTLRRQFRKRFDWTLDLDPHYKVIAYSVAQNAHAVGVDAAMSPGELRAECEQWWPAGFAAEDIRASEFRALLDECVDLGVLSVTERGYRLRTPNVLDLLGNRDEIDEVLERAESFEAPESFDGSLMRPVYGAGPTRAPLTAQQIADLLAARRQVRMLVGSAALDVDRCLAVLEKENENAASGNRKAVLSRATPGGLKNKCRSLPLQSAGHHAVVLVDLKDATADAALEVWRQARELIAAHIGGTLGIVLVSGPPQAAAWPVVARESDTSSGLTELRRYDDTDLRLWFAQESLPFQDAASRAELLATTGGWPRLLDRLAQHLAGRDSGTVSDPLDDVRTWLGSHARDLVVAAGVTADGSLQQAWEFLVRQMAGEAVDLETFAEFLELHAATGEPGSEQLTAARLAANGYTGTGDVVQVLRALGVLLGDGLGEYRIEPILATATRSAA</sequence>
<name>A0A1A8ZSY2_9ACTN</name>
<feature type="compositionally biased region" description="Low complexity" evidence="2">
    <location>
        <begin position="19"/>
        <end position="30"/>
    </location>
</feature>
<dbReference type="SUPFAM" id="SSF52540">
    <property type="entry name" value="P-loop containing nucleoside triphosphate hydrolases"/>
    <property type="match status" value="1"/>
</dbReference>
<keyword evidence="1" id="KW-0175">Coiled coil</keyword>
<dbReference type="EMBL" id="LT594324">
    <property type="protein sequence ID" value="SBT46986.1"/>
    <property type="molecule type" value="Genomic_DNA"/>
</dbReference>
<dbReference type="OrthoDB" id="3303366at2"/>
<feature type="compositionally biased region" description="Basic and acidic residues" evidence="2">
    <location>
        <begin position="1"/>
        <end position="13"/>
    </location>
</feature>
<keyword evidence="4" id="KW-1185">Reference proteome</keyword>
<dbReference type="Proteomes" id="UP000198765">
    <property type="component" value="Chromosome I"/>
</dbReference>
<dbReference type="InterPro" id="IPR027417">
    <property type="entry name" value="P-loop_NTPase"/>
</dbReference>
<evidence type="ECO:0000256" key="1">
    <source>
        <dbReference type="SAM" id="Coils"/>
    </source>
</evidence>
<evidence type="ECO:0000313" key="4">
    <source>
        <dbReference type="Proteomes" id="UP000198765"/>
    </source>
</evidence>